<protein>
    <submittedName>
        <fullName evidence="1">Uncharacterized protein</fullName>
    </submittedName>
</protein>
<reference evidence="1" key="1">
    <citation type="submission" date="2014-11" db="EMBL/GenBank/DDBJ databases">
        <authorList>
            <person name="Amaro Gonzalez C."/>
        </authorList>
    </citation>
    <scope>NUCLEOTIDE SEQUENCE</scope>
</reference>
<dbReference type="AlphaFoldDB" id="A0A0E9QMQ3"/>
<organism evidence="1">
    <name type="scientific">Anguilla anguilla</name>
    <name type="common">European freshwater eel</name>
    <name type="synonym">Muraena anguilla</name>
    <dbReference type="NCBI Taxonomy" id="7936"/>
    <lineage>
        <taxon>Eukaryota</taxon>
        <taxon>Metazoa</taxon>
        <taxon>Chordata</taxon>
        <taxon>Craniata</taxon>
        <taxon>Vertebrata</taxon>
        <taxon>Euteleostomi</taxon>
        <taxon>Actinopterygii</taxon>
        <taxon>Neopterygii</taxon>
        <taxon>Teleostei</taxon>
        <taxon>Anguilliformes</taxon>
        <taxon>Anguillidae</taxon>
        <taxon>Anguilla</taxon>
    </lineage>
</organism>
<dbReference type="EMBL" id="GBXM01091259">
    <property type="protein sequence ID" value="JAH17318.1"/>
    <property type="molecule type" value="Transcribed_RNA"/>
</dbReference>
<accession>A0A0E9QMQ3</accession>
<reference evidence="1" key="2">
    <citation type="journal article" date="2015" name="Fish Shellfish Immunol.">
        <title>Early steps in the European eel (Anguilla anguilla)-Vibrio vulnificus interaction in the gills: Role of the RtxA13 toxin.</title>
        <authorList>
            <person name="Callol A."/>
            <person name="Pajuelo D."/>
            <person name="Ebbesson L."/>
            <person name="Teles M."/>
            <person name="MacKenzie S."/>
            <person name="Amaro C."/>
        </authorList>
    </citation>
    <scope>NUCLEOTIDE SEQUENCE</scope>
</reference>
<sequence>MASQQFVAHEYCTFIYYQRFQTSYLKKGTIMMARLHSRIFR</sequence>
<evidence type="ECO:0000313" key="1">
    <source>
        <dbReference type="EMBL" id="JAH17318.1"/>
    </source>
</evidence>
<proteinExistence type="predicted"/>
<name>A0A0E9QMQ3_ANGAN</name>